<evidence type="ECO:0000256" key="2">
    <source>
        <dbReference type="ARBA" id="ARBA00022917"/>
    </source>
</evidence>
<dbReference type="Gene3D" id="3.30.780.10">
    <property type="entry name" value="SUI1-like domain"/>
    <property type="match status" value="1"/>
</dbReference>
<comment type="similarity">
    <text evidence="1">Belongs to the SUI1 family.</text>
</comment>
<dbReference type="Proteomes" id="UP001211065">
    <property type="component" value="Unassembled WGS sequence"/>
</dbReference>
<feature type="domain" description="SUI1" evidence="3">
    <location>
        <begin position="89"/>
        <end position="159"/>
    </location>
</feature>
<protein>
    <submittedName>
        <fullName evidence="4">Eukaryotic translation initiation factor eIF-1</fullName>
    </submittedName>
</protein>
<sequence>MLSNNDDKNEETISNSNTSNNIEAISSLKTTKRKLDQSEEFPQVYQNQFHNQYQNQYSIQNSLTKGNPVFIRLKSRGETASEIENRALRDIRIQQRQGRKTITTVQGLPTDLDQARILKAFKKGFACNGHIVEDNDLGEVIQLQGDQRQKILGFLVDNEIVTKDKVKVHGF</sequence>
<dbReference type="EMBL" id="JADGJW010000251">
    <property type="protein sequence ID" value="KAJ3221104.1"/>
    <property type="molecule type" value="Genomic_DNA"/>
</dbReference>
<gene>
    <name evidence="4" type="primary">SUI1_2</name>
    <name evidence="4" type="ORF">HK099_003776</name>
</gene>
<dbReference type="Pfam" id="PF01253">
    <property type="entry name" value="SUI1"/>
    <property type="match status" value="1"/>
</dbReference>
<dbReference type="GO" id="GO:0003743">
    <property type="term" value="F:translation initiation factor activity"/>
    <property type="evidence" value="ECO:0007669"/>
    <property type="project" value="UniProtKB-KW"/>
</dbReference>
<evidence type="ECO:0000313" key="4">
    <source>
        <dbReference type="EMBL" id="KAJ3221104.1"/>
    </source>
</evidence>
<comment type="caution">
    <text evidence="4">The sequence shown here is derived from an EMBL/GenBank/DDBJ whole genome shotgun (WGS) entry which is preliminary data.</text>
</comment>
<dbReference type="CDD" id="cd11566">
    <property type="entry name" value="eIF1_SUI1"/>
    <property type="match status" value="1"/>
</dbReference>
<evidence type="ECO:0000256" key="1">
    <source>
        <dbReference type="ARBA" id="ARBA00005422"/>
    </source>
</evidence>
<dbReference type="AlphaFoldDB" id="A0AAD5U184"/>
<dbReference type="InterPro" id="IPR036877">
    <property type="entry name" value="SUI1_dom_sf"/>
</dbReference>
<dbReference type="SUPFAM" id="SSF55159">
    <property type="entry name" value="eIF1-like"/>
    <property type="match status" value="1"/>
</dbReference>
<reference evidence="4" key="1">
    <citation type="submission" date="2020-05" db="EMBL/GenBank/DDBJ databases">
        <title>Phylogenomic resolution of chytrid fungi.</title>
        <authorList>
            <person name="Stajich J.E."/>
            <person name="Amses K."/>
            <person name="Simmons R."/>
            <person name="Seto K."/>
            <person name="Myers J."/>
            <person name="Bonds A."/>
            <person name="Quandt C.A."/>
            <person name="Barry K."/>
            <person name="Liu P."/>
            <person name="Grigoriev I."/>
            <person name="Longcore J.E."/>
            <person name="James T.Y."/>
        </authorList>
    </citation>
    <scope>NUCLEOTIDE SEQUENCE</scope>
    <source>
        <strain evidence="4">JEL0476</strain>
    </source>
</reference>
<keyword evidence="2" id="KW-0648">Protein biosynthesis</keyword>
<evidence type="ECO:0000259" key="3">
    <source>
        <dbReference type="PROSITE" id="PS50296"/>
    </source>
</evidence>
<proteinExistence type="inferred from homology"/>
<dbReference type="PANTHER" id="PTHR10388">
    <property type="entry name" value="EUKARYOTIC TRANSLATION INITIATION FACTOR SUI1"/>
    <property type="match status" value="1"/>
</dbReference>
<name>A0AAD5U184_9FUNG</name>
<keyword evidence="5" id="KW-1185">Reference proteome</keyword>
<dbReference type="PROSITE" id="PS50296">
    <property type="entry name" value="SUI1"/>
    <property type="match status" value="1"/>
</dbReference>
<accession>A0AAD5U184</accession>
<dbReference type="InterPro" id="IPR001950">
    <property type="entry name" value="SUI1"/>
</dbReference>
<keyword evidence="4" id="KW-0396">Initiation factor</keyword>
<evidence type="ECO:0000313" key="5">
    <source>
        <dbReference type="Proteomes" id="UP001211065"/>
    </source>
</evidence>
<organism evidence="4 5">
    <name type="scientific">Clydaea vesicula</name>
    <dbReference type="NCBI Taxonomy" id="447962"/>
    <lineage>
        <taxon>Eukaryota</taxon>
        <taxon>Fungi</taxon>
        <taxon>Fungi incertae sedis</taxon>
        <taxon>Chytridiomycota</taxon>
        <taxon>Chytridiomycota incertae sedis</taxon>
        <taxon>Chytridiomycetes</taxon>
        <taxon>Lobulomycetales</taxon>
        <taxon>Lobulomycetaceae</taxon>
        <taxon>Clydaea</taxon>
    </lineage>
</organism>
<dbReference type="InterPro" id="IPR005874">
    <property type="entry name" value="SUI1_euk"/>
</dbReference>